<dbReference type="RefSeq" id="WP_114345477.1">
    <property type="nucleotide sequence ID" value="NZ_QFWQ01000010.1"/>
</dbReference>
<dbReference type="OrthoDB" id="9814548at2"/>
<evidence type="ECO:0000256" key="2">
    <source>
        <dbReference type="ARBA" id="ARBA00006577"/>
    </source>
</evidence>
<dbReference type="EC" id="5.2.1.8" evidence="6"/>
<organism evidence="9 10">
    <name type="scientific">Rhodanobacter denitrificans</name>
    <dbReference type="NCBI Taxonomy" id="666685"/>
    <lineage>
        <taxon>Bacteria</taxon>
        <taxon>Pseudomonadati</taxon>
        <taxon>Pseudomonadota</taxon>
        <taxon>Gammaproteobacteria</taxon>
        <taxon>Lysobacterales</taxon>
        <taxon>Rhodanobacteraceae</taxon>
        <taxon>Rhodanobacter</taxon>
    </lineage>
</organism>
<dbReference type="Proteomes" id="UP000252387">
    <property type="component" value="Unassembled WGS sequence"/>
</dbReference>
<evidence type="ECO:0000313" key="9">
    <source>
        <dbReference type="EMBL" id="RCS28749.1"/>
    </source>
</evidence>
<evidence type="ECO:0000256" key="6">
    <source>
        <dbReference type="RuleBase" id="RU003915"/>
    </source>
</evidence>
<reference evidence="9 10" key="1">
    <citation type="submission" date="2018-05" db="EMBL/GenBank/DDBJ databases">
        <title>Draft genome sequence of Rhodanobacter denitrificans Yn1 isolated from gold copper mine.</title>
        <authorList>
            <person name="Yang N."/>
            <person name="Mazhar H.S."/>
            <person name="Rensing C."/>
        </authorList>
    </citation>
    <scope>NUCLEOTIDE SEQUENCE [LARGE SCALE GENOMIC DNA]</scope>
    <source>
        <strain evidence="9 10">Yn1</strain>
    </source>
</reference>
<keyword evidence="7" id="KW-0732">Signal</keyword>
<dbReference type="InterPro" id="IPR000774">
    <property type="entry name" value="PPIase_FKBP_N"/>
</dbReference>
<proteinExistence type="inferred from homology"/>
<dbReference type="Pfam" id="PF01346">
    <property type="entry name" value="FKBP_N"/>
    <property type="match status" value="1"/>
</dbReference>
<accession>A0A368K9Y5</accession>
<dbReference type="Gene3D" id="1.10.287.460">
    <property type="entry name" value="Peptidyl-prolyl cis-trans isomerase, FKBP-type, N-terminal domain"/>
    <property type="match status" value="1"/>
</dbReference>
<feature type="domain" description="PPIase FKBP-type" evidence="8">
    <location>
        <begin position="150"/>
        <end position="236"/>
    </location>
</feature>
<dbReference type="InterPro" id="IPR001179">
    <property type="entry name" value="PPIase_FKBP_dom"/>
</dbReference>
<evidence type="ECO:0000256" key="4">
    <source>
        <dbReference type="ARBA" id="ARBA00023235"/>
    </source>
</evidence>
<dbReference type="AlphaFoldDB" id="A0A368K9Y5"/>
<evidence type="ECO:0000256" key="1">
    <source>
        <dbReference type="ARBA" id="ARBA00000971"/>
    </source>
</evidence>
<dbReference type="Gene3D" id="3.10.50.40">
    <property type="match status" value="1"/>
</dbReference>
<keyword evidence="4 5" id="KW-0413">Isomerase</keyword>
<evidence type="ECO:0000256" key="5">
    <source>
        <dbReference type="PROSITE-ProRule" id="PRU00277"/>
    </source>
</evidence>
<dbReference type="Pfam" id="PF00254">
    <property type="entry name" value="FKBP_C"/>
    <property type="match status" value="1"/>
</dbReference>
<keyword evidence="3 5" id="KW-0697">Rotamase</keyword>
<dbReference type="GO" id="GO:0003755">
    <property type="term" value="F:peptidyl-prolyl cis-trans isomerase activity"/>
    <property type="evidence" value="ECO:0007669"/>
    <property type="project" value="UniProtKB-UniRule"/>
</dbReference>
<dbReference type="EMBL" id="QFWQ01000010">
    <property type="protein sequence ID" value="RCS28749.1"/>
    <property type="molecule type" value="Genomic_DNA"/>
</dbReference>
<evidence type="ECO:0000256" key="7">
    <source>
        <dbReference type="SAM" id="SignalP"/>
    </source>
</evidence>
<evidence type="ECO:0000313" key="10">
    <source>
        <dbReference type="Proteomes" id="UP000252387"/>
    </source>
</evidence>
<feature type="signal peptide" evidence="7">
    <location>
        <begin position="1"/>
        <end position="21"/>
    </location>
</feature>
<dbReference type="InterPro" id="IPR036944">
    <property type="entry name" value="PPIase_FKBP_N_sf"/>
</dbReference>
<comment type="catalytic activity">
    <reaction evidence="1 5 6">
        <text>[protein]-peptidylproline (omega=180) = [protein]-peptidylproline (omega=0)</text>
        <dbReference type="Rhea" id="RHEA:16237"/>
        <dbReference type="Rhea" id="RHEA-COMP:10747"/>
        <dbReference type="Rhea" id="RHEA-COMP:10748"/>
        <dbReference type="ChEBI" id="CHEBI:83833"/>
        <dbReference type="ChEBI" id="CHEBI:83834"/>
        <dbReference type="EC" id="5.2.1.8"/>
    </reaction>
</comment>
<dbReference type="PANTHER" id="PTHR43811:SF19">
    <property type="entry name" value="39 KDA FK506-BINDING NUCLEAR PROTEIN"/>
    <property type="match status" value="1"/>
</dbReference>
<comment type="caution">
    <text evidence="9">The sequence shown here is derived from an EMBL/GenBank/DDBJ whole genome shotgun (WGS) entry which is preliminary data.</text>
</comment>
<dbReference type="PROSITE" id="PS50059">
    <property type="entry name" value="FKBP_PPIASE"/>
    <property type="match status" value="1"/>
</dbReference>
<feature type="chain" id="PRO_5016760926" description="Peptidyl-prolyl cis-trans isomerase" evidence="7">
    <location>
        <begin position="22"/>
        <end position="242"/>
    </location>
</feature>
<protein>
    <recommendedName>
        <fullName evidence="6">Peptidyl-prolyl cis-trans isomerase</fullName>
        <ecNumber evidence="6">5.2.1.8</ecNumber>
    </recommendedName>
</protein>
<dbReference type="InterPro" id="IPR046357">
    <property type="entry name" value="PPIase_dom_sf"/>
</dbReference>
<sequence>MTHLRCGLFGMLLVLCGAAHAQNGARAATAPPKPDKAKLSYAIGYQIGSQFANGRPEVDIPVLVRAIQDAYAKRHPSVPMQEMHQQLQRLDQQMHAEALAEFKRIAAANARKSAEYMARNRGQPGVVQLPSGIQYAVLSKGDGAVSPTVTSEVTVNYRGMLVDGTEFDSTWAHGAPVTFSVDKVIRGWQDVIPRMHVGDRWKVVIPPQLAYGETGALPRIGPNEALVFEIELLAIKSAPGQP</sequence>
<dbReference type="SUPFAM" id="SSF54534">
    <property type="entry name" value="FKBP-like"/>
    <property type="match status" value="1"/>
</dbReference>
<evidence type="ECO:0000259" key="8">
    <source>
        <dbReference type="PROSITE" id="PS50059"/>
    </source>
</evidence>
<evidence type="ECO:0000256" key="3">
    <source>
        <dbReference type="ARBA" id="ARBA00023110"/>
    </source>
</evidence>
<keyword evidence="10" id="KW-1185">Reference proteome</keyword>
<gene>
    <name evidence="9" type="ORF">DEO45_15105</name>
</gene>
<comment type="similarity">
    <text evidence="2 6">Belongs to the FKBP-type PPIase family.</text>
</comment>
<name>A0A368K9Y5_9GAMM</name>
<dbReference type="PANTHER" id="PTHR43811">
    <property type="entry name" value="FKBP-TYPE PEPTIDYL-PROLYL CIS-TRANS ISOMERASE FKPA"/>
    <property type="match status" value="1"/>
</dbReference>
<dbReference type="GO" id="GO:0006457">
    <property type="term" value="P:protein folding"/>
    <property type="evidence" value="ECO:0007669"/>
    <property type="project" value="InterPro"/>
</dbReference>